<dbReference type="AlphaFoldDB" id="A0A196SER9"/>
<evidence type="ECO:0000313" key="3">
    <source>
        <dbReference type="Proteomes" id="UP000078348"/>
    </source>
</evidence>
<accession>A0A196SER9</accession>
<dbReference type="InterPro" id="IPR053290">
    <property type="entry name" value="TSET_complex_member"/>
</dbReference>
<dbReference type="Proteomes" id="UP000078348">
    <property type="component" value="Unassembled WGS sequence"/>
</dbReference>
<dbReference type="Gene3D" id="1.25.40.470">
    <property type="match status" value="1"/>
</dbReference>
<feature type="region of interest" description="Disordered" evidence="1">
    <location>
        <begin position="1019"/>
        <end position="1044"/>
    </location>
</feature>
<dbReference type="Gene3D" id="2.130.10.10">
    <property type="entry name" value="YVTN repeat-like/Quinoprotein amine dehydrogenase"/>
    <property type="match status" value="1"/>
</dbReference>
<proteinExistence type="predicted"/>
<feature type="compositionally biased region" description="Low complexity" evidence="1">
    <location>
        <begin position="1021"/>
        <end position="1034"/>
    </location>
</feature>
<reference evidence="2 3" key="1">
    <citation type="submission" date="2016-05" db="EMBL/GenBank/DDBJ databases">
        <title>Nuclear genome of Blastocystis sp. subtype 1 NandII.</title>
        <authorList>
            <person name="Gentekaki E."/>
            <person name="Curtis B."/>
            <person name="Stairs C."/>
            <person name="Eme L."/>
            <person name="Herman E."/>
            <person name="Klimes V."/>
            <person name="Arias M.C."/>
            <person name="Elias M."/>
            <person name="Hilliou F."/>
            <person name="Klute M."/>
            <person name="Malik S.-B."/>
            <person name="Pightling A."/>
            <person name="Rachubinski R."/>
            <person name="Salas D."/>
            <person name="Schlacht A."/>
            <person name="Suga H."/>
            <person name="Archibald J."/>
            <person name="Ball S.G."/>
            <person name="Clark G."/>
            <person name="Dacks J."/>
            <person name="Van Der Giezen M."/>
            <person name="Tsaousis A."/>
            <person name="Roger A."/>
        </authorList>
    </citation>
    <scope>NUCLEOTIDE SEQUENCE [LARGE SCALE GENOMIC DNA]</scope>
    <source>
        <strain evidence="3">ATCC 50177 / NandII</strain>
    </source>
</reference>
<gene>
    <name evidence="2" type="ORF">AV274_2837</name>
</gene>
<feature type="region of interest" description="Disordered" evidence="1">
    <location>
        <begin position="1"/>
        <end position="22"/>
    </location>
</feature>
<sequence>MDSKTPTTQKGTPKTPDPNVDGALRDVVTDCSFFGTLPEYHDLDSIAAFNTVDIHPTKPLVVTGDAQDNVVVWNYESKSIVFRASASLLFSRATEYTEQQKHNSDIPEINATTDSPSAPMTGLRSVQFFDNDTLMWSSNASYTAIPAQYVIAIYSEGFMLIDYMAETTIEVRNDMQSPLHSLIVSHLQNLVCNCVIPLTESYLLVGTNGHLCVYNLLTQRIQTSAAHLNVTHLLPFKACPAGSIAYQHPSHDIQVVAVAADGLAVCWNVAVGSNGEFIGLSPAFAFADGPCVKGAVSDAAFSTELQKLYLLSQGKTVTVIDASLSREAAANTTLAGLSCAETLPARAAKSVTLNGASLLGLSEPWTPQLAADYVPVVCGTDAVSVVDLKESRVRDVATNALIPELFKNRQQYTALRLKRSAHTHIAVASRFGVAVFALNTHVVPPVLPLPFAFADGLAHVLAYRDQHLIHEVYDLEEKPVGSALDVTRPAAVLKTSTRVGTPFAQRGVPQLLLNEDASRVAAVFRGEATAVILTLKMAGEAVTVETEKQETDITAFAWSFASDKYATISDKRVFVHSLADASRTQVWLPTESEPAGLFGGWLLGVELTPTEAEMRTTHIHSQQLQFYGWDVLPAEQEAAAEGESAATEWKRHEHLKNVGARLPCPATVLRVPEAGLLLLAYHDRTAIFRVESGFELLALVNEAVLSCRYANNSLFLLTATTLLLLVVNQGSTTLYTLAHASSLTTAPPLQTTVYSNQVVFASAANPLLPPVFALPAGPCALLQLFHGHLLLAAPAAVVCFPLNHPAVRFVMLVASDQIDLAMRWAELLRRDQHDAVAYILQSWRHIERCLDLAGLSPSLRLSFQLSRGDVPSIVKIVNKGDLSILDQADSVNADYRVTPIDQLSGVRRAAILLAKSGKKEELKKLFKLCQKGSRDDDAEFVGMLLYKEDPSLLLQALKKENKFHDAALLSRMNTKYHKELPEIVQAWNQQLKTEAKSTTYLSGVEVVLEEGEKVLRKKAAKTAAKSAKSAAKGAAEGRRRRRRG</sequence>
<comment type="caution">
    <text evidence="2">The sequence shown here is derived from an EMBL/GenBank/DDBJ whole genome shotgun (WGS) entry which is preliminary data.</text>
</comment>
<dbReference type="InterPro" id="IPR036322">
    <property type="entry name" value="WD40_repeat_dom_sf"/>
</dbReference>
<dbReference type="SUPFAM" id="SSF50978">
    <property type="entry name" value="WD40 repeat-like"/>
    <property type="match status" value="1"/>
</dbReference>
<dbReference type="EMBL" id="LXWW01000139">
    <property type="protein sequence ID" value="OAO15498.1"/>
    <property type="molecule type" value="Genomic_DNA"/>
</dbReference>
<organism evidence="2 3">
    <name type="scientific">Blastocystis sp. subtype 1 (strain ATCC 50177 / NandII)</name>
    <dbReference type="NCBI Taxonomy" id="478820"/>
    <lineage>
        <taxon>Eukaryota</taxon>
        <taxon>Sar</taxon>
        <taxon>Stramenopiles</taxon>
        <taxon>Bigyra</taxon>
        <taxon>Opalozoa</taxon>
        <taxon>Opalinata</taxon>
        <taxon>Blastocystidae</taxon>
        <taxon>Blastocystis</taxon>
    </lineage>
</organism>
<feature type="compositionally biased region" description="Low complexity" evidence="1">
    <location>
        <begin position="1"/>
        <end position="14"/>
    </location>
</feature>
<dbReference type="InterPro" id="IPR015943">
    <property type="entry name" value="WD40/YVTN_repeat-like_dom_sf"/>
</dbReference>
<protein>
    <submittedName>
        <fullName evidence="2">Uncharacterized protein</fullName>
    </submittedName>
</protein>
<dbReference type="STRING" id="478820.A0A196SER9"/>
<keyword evidence="3" id="KW-1185">Reference proteome</keyword>
<evidence type="ECO:0000256" key="1">
    <source>
        <dbReference type="SAM" id="MobiDB-lite"/>
    </source>
</evidence>
<dbReference type="PANTHER" id="PTHR45521:SF2">
    <property type="entry name" value="TRANSDUCIN_WD40 REPEAT-LIKE SUPERFAMILY PROTEIN"/>
    <property type="match status" value="1"/>
</dbReference>
<dbReference type="PANTHER" id="PTHR45521">
    <property type="entry name" value="TSET COMPLEX MEMBER TSTF"/>
    <property type="match status" value="1"/>
</dbReference>
<evidence type="ECO:0000313" key="2">
    <source>
        <dbReference type="EMBL" id="OAO15498.1"/>
    </source>
</evidence>
<name>A0A196SER9_BLAHN</name>
<dbReference type="OrthoDB" id="509637at2759"/>